<feature type="transmembrane region" description="Helical" evidence="1">
    <location>
        <begin position="59"/>
        <end position="84"/>
    </location>
</feature>
<dbReference type="Proteomes" id="UP000585905">
    <property type="component" value="Unassembled WGS sequence"/>
</dbReference>
<dbReference type="GO" id="GO:0006508">
    <property type="term" value="P:proteolysis"/>
    <property type="evidence" value="ECO:0007669"/>
    <property type="project" value="UniProtKB-KW"/>
</dbReference>
<sequence>MVMHYRGARTEGSFWQRHSLSIVLATILVTQTVLAVLAGRHIWVGEQEHMGAPLEAGEFWIWFFWEYNISLVADTFGVILIVLLSKRLVEKGSAESKENAESTE</sequence>
<gene>
    <name evidence="2" type="ORF">FHX53_001163</name>
</gene>
<keyword evidence="1" id="KW-0812">Transmembrane</keyword>
<keyword evidence="1" id="KW-0472">Membrane</keyword>
<protein>
    <submittedName>
        <fullName evidence="2">Membrane protein implicated in regulation of membrane protease activity</fullName>
    </submittedName>
</protein>
<dbReference type="AlphaFoldDB" id="A0A839ED53"/>
<proteinExistence type="predicted"/>
<reference evidence="2 3" key="1">
    <citation type="submission" date="2020-07" db="EMBL/GenBank/DDBJ databases">
        <title>Sequencing the genomes of 1000 actinobacteria strains.</title>
        <authorList>
            <person name="Klenk H.-P."/>
        </authorList>
    </citation>
    <scope>NUCLEOTIDE SEQUENCE [LARGE SCALE GENOMIC DNA]</scope>
    <source>
        <strain evidence="2 3">DSM 19663</strain>
    </source>
</reference>
<dbReference type="RefSeq" id="WP_182490399.1">
    <property type="nucleotide sequence ID" value="NZ_BAAAOV010000010.1"/>
</dbReference>
<evidence type="ECO:0000256" key="1">
    <source>
        <dbReference type="SAM" id="Phobius"/>
    </source>
</evidence>
<evidence type="ECO:0000313" key="2">
    <source>
        <dbReference type="EMBL" id="MBA8847578.1"/>
    </source>
</evidence>
<organism evidence="2 3">
    <name type="scientific">Microcella alkalica</name>
    <dbReference type="NCBI Taxonomy" id="355930"/>
    <lineage>
        <taxon>Bacteria</taxon>
        <taxon>Bacillati</taxon>
        <taxon>Actinomycetota</taxon>
        <taxon>Actinomycetes</taxon>
        <taxon>Micrococcales</taxon>
        <taxon>Microbacteriaceae</taxon>
        <taxon>Microcella</taxon>
    </lineage>
</organism>
<feature type="transmembrane region" description="Helical" evidence="1">
    <location>
        <begin position="20"/>
        <end position="39"/>
    </location>
</feature>
<keyword evidence="1" id="KW-1133">Transmembrane helix</keyword>
<evidence type="ECO:0000313" key="3">
    <source>
        <dbReference type="Proteomes" id="UP000585905"/>
    </source>
</evidence>
<accession>A0A839ED53</accession>
<dbReference type="GO" id="GO:0008233">
    <property type="term" value="F:peptidase activity"/>
    <property type="evidence" value="ECO:0007669"/>
    <property type="project" value="UniProtKB-KW"/>
</dbReference>
<keyword evidence="2" id="KW-0378">Hydrolase</keyword>
<name>A0A839ED53_9MICO</name>
<keyword evidence="2" id="KW-0645">Protease</keyword>
<comment type="caution">
    <text evidence="2">The sequence shown here is derived from an EMBL/GenBank/DDBJ whole genome shotgun (WGS) entry which is preliminary data.</text>
</comment>
<dbReference type="EMBL" id="JACGWX010000002">
    <property type="protein sequence ID" value="MBA8847578.1"/>
    <property type="molecule type" value="Genomic_DNA"/>
</dbReference>
<keyword evidence="3" id="KW-1185">Reference proteome</keyword>